<dbReference type="PROSITE" id="PS50930">
    <property type="entry name" value="HTH_LYTTR"/>
    <property type="match status" value="1"/>
</dbReference>
<comment type="caution">
    <text evidence="2">The sequence shown here is derived from an EMBL/GenBank/DDBJ whole genome shotgun (WGS) entry which is preliminary data.</text>
</comment>
<dbReference type="OrthoDB" id="9808614at2"/>
<reference evidence="2 3" key="1">
    <citation type="submission" date="2016-02" db="EMBL/GenBank/DDBJ databases">
        <authorList>
            <person name="Alioto T."/>
            <person name="Alioto T."/>
        </authorList>
    </citation>
    <scope>NUCLEOTIDE SEQUENCE [LARGE SCALE GENOMIC DNA]</scope>
    <source>
        <strain evidence="2 3">NR010</strain>
    </source>
</reference>
<organism evidence="2 3">
    <name type="scientific">Gardnerella vaginalis</name>
    <dbReference type="NCBI Taxonomy" id="2702"/>
    <lineage>
        <taxon>Bacteria</taxon>
        <taxon>Bacillati</taxon>
        <taxon>Actinomycetota</taxon>
        <taxon>Actinomycetes</taxon>
        <taxon>Bifidobacteriales</taxon>
        <taxon>Bifidobacteriaceae</taxon>
        <taxon>Gardnerella</taxon>
    </lineage>
</organism>
<sequence length="176" mass="19737">MKVTIAIVPPEEEQSVQLSVHNIDDNLKRIISQLQRVDSKNAKVSNIENNTVNTEIAENNTINAANSNNNSFIYGYINDSIIVMHEPDVIMICVENSRVIIHSDKGECVSYKRLMDFDNSQFASFVRISKSAIVNLNRIVRVDPGFGGSMSVKMDDGSVEWISRRCLAGFKKRLGM</sequence>
<evidence type="ECO:0000313" key="3">
    <source>
        <dbReference type="Proteomes" id="UP000259221"/>
    </source>
</evidence>
<evidence type="ECO:0000259" key="1">
    <source>
        <dbReference type="PROSITE" id="PS50930"/>
    </source>
</evidence>
<dbReference type="Gene3D" id="2.40.50.1020">
    <property type="entry name" value="LytTr DNA-binding domain"/>
    <property type="match status" value="1"/>
</dbReference>
<dbReference type="SMART" id="SM00850">
    <property type="entry name" value="LytTR"/>
    <property type="match status" value="1"/>
</dbReference>
<accession>A0A3E1J1P5</accession>
<proteinExistence type="predicted"/>
<dbReference type="EMBL" id="LRTV01000001">
    <property type="protein sequence ID" value="RFD80279.1"/>
    <property type="molecule type" value="Genomic_DNA"/>
</dbReference>
<dbReference type="PANTHER" id="PTHR37299:SF1">
    <property type="entry name" value="STAGE 0 SPORULATION PROTEIN A HOMOLOG"/>
    <property type="match status" value="1"/>
</dbReference>
<protein>
    <submittedName>
        <fullName evidence="2">LytR family transcriptional regulator</fullName>
    </submittedName>
</protein>
<dbReference type="InterPro" id="IPR007492">
    <property type="entry name" value="LytTR_DNA-bd_dom"/>
</dbReference>
<gene>
    <name evidence="2" type="ORF">AXE77_01925</name>
</gene>
<name>A0A3E1J1P5_GARVA</name>
<dbReference type="Proteomes" id="UP000259221">
    <property type="component" value="Unassembled WGS sequence"/>
</dbReference>
<dbReference type="GO" id="GO:0003677">
    <property type="term" value="F:DNA binding"/>
    <property type="evidence" value="ECO:0007669"/>
    <property type="project" value="InterPro"/>
</dbReference>
<dbReference type="PANTHER" id="PTHR37299">
    <property type="entry name" value="TRANSCRIPTIONAL REGULATOR-RELATED"/>
    <property type="match status" value="1"/>
</dbReference>
<evidence type="ECO:0000313" key="2">
    <source>
        <dbReference type="EMBL" id="RFD80279.1"/>
    </source>
</evidence>
<dbReference type="RefSeq" id="WP_116711880.1">
    <property type="nucleotide sequence ID" value="NZ_LRTV01000001.1"/>
</dbReference>
<dbReference type="GO" id="GO:0000156">
    <property type="term" value="F:phosphorelay response regulator activity"/>
    <property type="evidence" value="ECO:0007669"/>
    <property type="project" value="InterPro"/>
</dbReference>
<feature type="domain" description="HTH LytTR-type" evidence="1">
    <location>
        <begin position="73"/>
        <end position="176"/>
    </location>
</feature>
<dbReference type="AlphaFoldDB" id="A0A3E1J1P5"/>
<dbReference type="InterPro" id="IPR046947">
    <property type="entry name" value="LytR-like"/>
</dbReference>
<dbReference type="Pfam" id="PF04397">
    <property type="entry name" value="LytTR"/>
    <property type="match status" value="1"/>
</dbReference>